<feature type="compositionally biased region" description="Pro residues" evidence="8">
    <location>
        <begin position="175"/>
        <end position="193"/>
    </location>
</feature>
<dbReference type="Proteomes" id="UP000422569">
    <property type="component" value="Chromosome"/>
</dbReference>
<gene>
    <name evidence="10" type="ORF">F7D14_07680</name>
</gene>
<evidence type="ECO:0000313" key="10">
    <source>
        <dbReference type="EMBL" id="QGM97365.1"/>
    </source>
</evidence>
<dbReference type="PRINTS" id="PR01217">
    <property type="entry name" value="PRICHEXTENSN"/>
</dbReference>
<feature type="compositionally biased region" description="Low complexity" evidence="8">
    <location>
        <begin position="262"/>
        <end position="281"/>
    </location>
</feature>
<dbReference type="GO" id="GO:0009252">
    <property type="term" value="P:peptidoglycan biosynthetic process"/>
    <property type="evidence" value="ECO:0007669"/>
    <property type="project" value="UniProtKB-UniPathway"/>
</dbReference>
<dbReference type="PANTHER" id="PTHR36699">
    <property type="entry name" value="LD-TRANSPEPTIDASE"/>
    <property type="match status" value="1"/>
</dbReference>
<evidence type="ECO:0000256" key="8">
    <source>
        <dbReference type="SAM" id="MobiDB-lite"/>
    </source>
</evidence>
<evidence type="ECO:0000256" key="2">
    <source>
        <dbReference type="ARBA" id="ARBA00005992"/>
    </source>
</evidence>
<comment type="similarity">
    <text evidence="2">Belongs to the YkuD family.</text>
</comment>
<sequence>MKPRSTYLLLTAIAIGALALGVAALRHLPAPGRTGGGAAKMAAAQHPAGGSILPGLRRAAQQQAPAPMGAPPTAPAAPAPAAVAPPAAAPTPTPPAQPQPAETAALPAAPAAPDKPAPVPETPPTPEADAGVEGLISFPPVAPVPPPRPADIGPAQAVAPLPPVRPRDLASLETPPEPAAPGAPPPAQPPAAPPQAAQSQAAPSQAAPSSGSSWSFPQWPSAATAPGDAPQAPGASPNYVDAPLPPSRPADLERLAALVPAKAAATDATPPAPAAAPAAAPSGGQQTARLEEPTLRPAPDDAFQAPPPKIGMGDPVFVRIFKQEGQLELWLRKNGRYALYKTFPICKWSGRLGPKIKEADYQSPEGFYSVSAKQLNPHSNYYRAFNVGYPNAFDRQNGRTGGLVMVHGACKSVGCFAMTDRGIEEIYGFVEAALKAGQKDIPVHIFPFRMTEANIARETGGGWLAFVGGGGNQQWAGFWKNLKEGYDHFEQTGQPPVAFACGDHYEFDGGSSACKRVAGW</sequence>
<keyword evidence="5 7" id="KW-0573">Peptidoglycan synthesis</keyword>
<dbReference type="GO" id="GO:0004180">
    <property type="term" value="F:carboxypeptidase activity"/>
    <property type="evidence" value="ECO:0007669"/>
    <property type="project" value="UniProtKB-ARBA"/>
</dbReference>
<dbReference type="InterPro" id="IPR038063">
    <property type="entry name" value="Transpep_catalytic_dom"/>
</dbReference>
<keyword evidence="6 7" id="KW-0961">Cell wall biogenesis/degradation</keyword>
<accession>A0A6B8M4U8</accession>
<dbReference type="GO" id="GO:0016740">
    <property type="term" value="F:transferase activity"/>
    <property type="evidence" value="ECO:0007669"/>
    <property type="project" value="UniProtKB-KW"/>
</dbReference>
<dbReference type="KEGG" id="mpar:F7D14_07680"/>
<dbReference type="GO" id="GO:0008360">
    <property type="term" value="P:regulation of cell shape"/>
    <property type="evidence" value="ECO:0007669"/>
    <property type="project" value="UniProtKB-UniRule"/>
</dbReference>
<dbReference type="PANTHER" id="PTHR36699:SF1">
    <property type="entry name" value="L,D-TRANSPEPTIDASE YAFK-RELATED"/>
    <property type="match status" value="1"/>
</dbReference>
<evidence type="ECO:0000313" key="11">
    <source>
        <dbReference type="Proteomes" id="UP000422569"/>
    </source>
</evidence>
<keyword evidence="4 7" id="KW-0133">Cell shape</keyword>
<feature type="domain" description="L,D-TPase catalytic" evidence="9">
    <location>
        <begin position="316"/>
        <end position="446"/>
    </location>
</feature>
<dbReference type="AlphaFoldDB" id="A0A6B8M4U8"/>
<feature type="region of interest" description="Disordered" evidence="8">
    <location>
        <begin position="58"/>
        <end position="248"/>
    </location>
</feature>
<dbReference type="PROSITE" id="PS52029">
    <property type="entry name" value="LD_TPASE"/>
    <property type="match status" value="1"/>
</dbReference>
<evidence type="ECO:0000256" key="6">
    <source>
        <dbReference type="ARBA" id="ARBA00023316"/>
    </source>
</evidence>
<feature type="region of interest" description="Disordered" evidence="8">
    <location>
        <begin position="262"/>
        <end position="289"/>
    </location>
</feature>
<dbReference type="SUPFAM" id="SSF141523">
    <property type="entry name" value="L,D-transpeptidase catalytic domain-like"/>
    <property type="match status" value="1"/>
</dbReference>
<evidence type="ECO:0000256" key="7">
    <source>
        <dbReference type="PROSITE-ProRule" id="PRU01373"/>
    </source>
</evidence>
<evidence type="ECO:0000256" key="3">
    <source>
        <dbReference type="ARBA" id="ARBA00022679"/>
    </source>
</evidence>
<dbReference type="UniPathway" id="UPA00219"/>
<evidence type="ECO:0000256" key="1">
    <source>
        <dbReference type="ARBA" id="ARBA00004752"/>
    </source>
</evidence>
<dbReference type="Pfam" id="PF03734">
    <property type="entry name" value="YkuD"/>
    <property type="match status" value="1"/>
</dbReference>
<feature type="active site" description="Proton donor/acceptor" evidence="7">
    <location>
        <position position="407"/>
    </location>
</feature>
<feature type="compositionally biased region" description="Pro residues" evidence="8">
    <location>
        <begin position="113"/>
        <end position="126"/>
    </location>
</feature>
<comment type="pathway">
    <text evidence="1 7">Cell wall biogenesis; peptidoglycan biosynthesis.</text>
</comment>
<evidence type="ECO:0000256" key="5">
    <source>
        <dbReference type="ARBA" id="ARBA00022984"/>
    </source>
</evidence>
<dbReference type="RefSeq" id="WP_016921692.1">
    <property type="nucleotide sequence ID" value="NZ_CP044331.1"/>
</dbReference>
<feature type="compositionally biased region" description="Pro residues" evidence="8">
    <location>
        <begin position="87"/>
        <end position="98"/>
    </location>
</feature>
<proteinExistence type="inferred from homology"/>
<evidence type="ECO:0000259" key="9">
    <source>
        <dbReference type="PROSITE" id="PS52029"/>
    </source>
</evidence>
<name>A0A6B8M4U8_9HYPH</name>
<organism evidence="10 11">
    <name type="scientific">Methylocystis parvus</name>
    <dbReference type="NCBI Taxonomy" id="134"/>
    <lineage>
        <taxon>Bacteria</taxon>
        <taxon>Pseudomonadati</taxon>
        <taxon>Pseudomonadota</taxon>
        <taxon>Alphaproteobacteria</taxon>
        <taxon>Hyphomicrobiales</taxon>
        <taxon>Methylocystaceae</taxon>
        <taxon>Methylocystis</taxon>
    </lineage>
</organism>
<feature type="compositionally biased region" description="Pro residues" evidence="8">
    <location>
        <begin position="140"/>
        <end position="149"/>
    </location>
</feature>
<evidence type="ECO:0000256" key="4">
    <source>
        <dbReference type="ARBA" id="ARBA00022960"/>
    </source>
</evidence>
<dbReference type="EMBL" id="CP044331">
    <property type="protein sequence ID" value="QGM97365.1"/>
    <property type="molecule type" value="Genomic_DNA"/>
</dbReference>
<keyword evidence="3" id="KW-0808">Transferase</keyword>
<feature type="compositionally biased region" description="Low complexity" evidence="8">
    <location>
        <begin position="194"/>
        <end position="221"/>
    </location>
</feature>
<dbReference type="InterPro" id="IPR005490">
    <property type="entry name" value="LD_TPept_cat_dom"/>
</dbReference>
<reference evidence="10 11" key="1">
    <citation type="submission" date="2019-09" db="EMBL/GenBank/DDBJ databases">
        <title>Isolation and complete genome sequencing of Methylocystis species.</title>
        <authorList>
            <person name="Rumah B.L."/>
            <person name="Stead C.E."/>
            <person name="Stevens B.C."/>
            <person name="Minton N.P."/>
            <person name="Grosse-Honebrink A."/>
            <person name="Zhang Y."/>
        </authorList>
    </citation>
    <scope>NUCLEOTIDE SEQUENCE [LARGE SCALE GENOMIC DNA]</scope>
    <source>
        <strain evidence="10 11">BRCS2</strain>
    </source>
</reference>
<dbReference type="GO" id="GO:0071555">
    <property type="term" value="P:cell wall organization"/>
    <property type="evidence" value="ECO:0007669"/>
    <property type="project" value="UniProtKB-UniRule"/>
</dbReference>
<feature type="active site" description="Nucleophile" evidence="7">
    <location>
        <position position="415"/>
    </location>
</feature>
<protein>
    <submittedName>
        <fullName evidence="10">Murein L,D-transpeptidase</fullName>
    </submittedName>
</protein>
<feature type="compositionally biased region" description="Low complexity" evidence="8">
    <location>
        <begin position="99"/>
        <end position="112"/>
    </location>
</feature>
<dbReference type="CDD" id="cd16913">
    <property type="entry name" value="YkuD_like"/>
    <property type="match status" value="1"/>
</dbReference>
<keyword evidence="11" id="KW-1185">Reference proteome</keyword>
<feature type="compositionally biased region" description="Pro residues" evidence="8">
    <location>
        <begin position="68"/>
        <end position="78"/>
    </location>
</feature>